<keyword evidence="3" id="KW-1185">Reference proteome</keyword>
<dbReference type="OrthoDB" id="9797330at2"/>
<keyword evidence="1" id="KW-0812">Transmembrane</keyword>
<name>A0A0S4KNW3_9BACT</name>
<evidence type="ECO:0000313" key="3">
    <source>
        <dbReference type="Proteomes" id="UP000066284"/>
    </source>
</evidence>
<keyword evidence="1" id="KW-1133">Transmembrane helix</keyword>
<dbReference type="RefSeq" id="WP_062481652.1">
    <property type="nucleotide sequence ID" value="NZ_LN885086.1"/>
</dbReference>
<dbReference type="Proteomes" id="UP000066284">
    <property type="component" value="Chromosome 1"/>
</dbReference>
<dbReference type="EMBL" id="LN885086">
    <property type="protein sequence ID" value="CUQ65037.1"/>
    <property type="molecule type" value="Genomic_DNA"/>
</dbReference>
<evidence type="ECO:0000313" key="2">
    <source>
        <dbReference type="EMBL" id="CUQ65037.1"/>
    </source>
</evidence>
<sequence>MKSTTVIRFLILLIPAVWVILRLMPVNHPRVNTMQLAAQHAQEEARSAREPDQFTALESSFQAHYQSHYVSSGFSYNHYRLAYKYGFDLARDPENQKVNWNIVEPQARAQWDERTLGAWSQHREAVLYGWEQGMKFNRG</sequence>
<proteinExistence type="predicted"/>
<reference evidence="3" key="1">
    <citation type="submission" date="2015-09" db="EMBL/GenBank/DDBJ databases">
        <authorList>
            <person name="Daims H."/>
        </authorList>
    </citation>
    <scope>NUCLEOTIDE SEQUENCE [LARGE SCALE GENOMIC DNA]</scope>
</reference>
<organism evidence="2 3">
    <name type="scientific">Candidatus Nitrospira inopinata</name>
    <dbReference type="NCBI Taxonomy" id="1715989"/>
    <lineage>
        <taxon>Bacteria</taxon>
        <taxon>Pseudomonadati</taxon>
        <taxon>Nitrospirota</taxon>
        <taxon>Nitrospiria</taxon>
        <taxon>Nitrospirales</taxon>
        <taxon>Nitrospiraceae</taxon>
        <taxon>Nitrospira</taxon>
    </lineage>
</organism>
<keyword evidence="1" id="KW-0472">Membrane</keyword>
<dbReference type="STRING" id="1715989.NITINOP_0060"/>
<accession>A0A0S4KNW3</accession>
<dbReference type="KEGG" id="nio:NITINOP_0060"/>
<gene>
    <name evidence="2" type="ORF">NITINOP_0060</name>
</gene>
<feature type="transmembrane region" description="Helical" evidence="1">
    <location>
        <begin position="6"/>
        <end position="24"/>
    </location>
</feature>
<evidence type="ECO:0000256" key="1">
    <source>
        <dbReference type="SAM" id="Phobius"/>
    </source>
</evidence>
<dbReference type="AlphaFoldDB" id="A0A0S4KNW3"/>
<protein>
    <submittedName>
        <fullName evidence="2">Uncharacterized protein</fullName>
    </submittedName>
</protein>